<keyword evidence="1 4" id="KW-0812">Transmembrane</keyword>
<gene>
    <name evidence="6" type="ORF">JCM31447_28300</name>
</gene>
<organism evidence="6 7">
    <name type="scientific">Fluviispira sanaruensis</name>
    <dbReference type="NCBI Taxonomy" id="2493639"/>
    <lineage>
        <taxon>Bacteria</taxon>
        <taxon>Pseudomonadati</taxon>
        <taxon>Bdellovibrionota</taxon>
        <taxon>Oligoflexia</taxon>
        <taxon>Silvanigrellales</taxon>
        <taxon>Silvanigrellaceae</taxon>
        <taxon>Fluviispira</taxon>
    </lineage>
</organism>
<dbReference type="Proteomes" id="UP000291236">
    <property type="component" value="Chromosome"/>
</dbReference>
<feature type="transmembrane region" description="Helical" evidence="4">
    <location>
        <begin position="144"/>
        <end position="163"/>
    </location>
</feature>
<feature type="transmembrane region" description="Helical" evidence="4">
    <location>
        <begin position="269"/>
        <end position="288"/>
    </location>
</feature>
<dbReference type="AlphaFoldDB" id="A0A4P2VLY7"/>
<dbReference type="PROSITE" id="PS50850">
    <property type="entry name" value="MFS"/>
    <property type="match status" value="1"/>
</dbReference>
<dbReference type="Gene3D" id="1.20.1250.20">
    <property type="entry name" value="MFS general substrate transporter like domains"/>
    <property type="match status" value="1"/>
</dbReference>
<evidence type="ECO:0000256" key="2">
    <source>
        <dbReference type="ARBA" id="ARBA00022989"/>
    </source>
</evidence>
<dbReference type="InterPro" id="IPR036259">
    <property type="entry name" value="MFS_trans_sf"/>
</dbReference>
<protein>
    <recommendedName>
        <fullName evidence="5">Major facilitator superfamily (MFS) profile domain-containing protein</fullName>
    </recommendedName>
</protein>
<dbReference type="InterPro" id="IPR020846">
    <property type="entry name" value="MFS_dom"/>
</dbReference>
<feature type="transmembrane region" description="Helical" evidence="4">
    <location>
        <begin position="82"/>
        <end position="100"/>
    </location>
</feature>
<accession>A0A4P2VLY7</accession>
<feature type="transmembrane region" description="Helical" evidence="4">
    <location>
        <begin position="106"/>
        <end position="123"/>
    </location>
</feature>
<dbReference type="RefSeq" id="WP_130611969.1">
    <property type="nucleotide sequence ID" value="NZ_AP019368.1"/>
</dbReference>
<feature type="domain" description="Major facilitator superfamily (MFS) profile" evidence="5">
    <location>
        <begin position="15"/>
        <end position="421"/>
    </location>
</feature>
<dbReference type="EMBL" id="AP019368">
    <property type="protein sequence ID" value="BBH54366.1"/>
    <property type="molecule type" value="Genomic_DNA"/>
</dbReference>
<evidence type="ECO:0000256" key="3">
    <source>
        <dbReference type="ARBA" id="ARBA00023136"/>
    </source>
</evidence>
<dbReference type="GO" id="GO:0022857">
    <property type="term" value="F:transmembrane transporter activity"/>
    <property type="evidence" value="ECO:0007669"/>
    <property type="project" value="InterPro"/>
</dbReference>
<dbReference type="InterPro" id="IPR011701">
    <property type="entry name" value="MFS"/>
</dbReference>
<feature type="transmembrane region" description="Helical" evidence="4">
    <location>
        <begin position="396"/>
        <end position="415"/>
    </location>
</feature>
<feature type="transmembrane region" description="Helical" evidence="4">
    <location>
        <begin position="300"/>
        <end position="321"/>
    </location>
</feature>
<keyword evidence="7" id="KW-1185">Reference proteome</keyword>
<keyword evidence="3 4" id="KW-0472">Membrane</keyword>
<feature type="transmembrane region" description="Helical" evidence="4">
    <location>
        <begin position="12"/>
        <end position="39"/>
    </location>
</feature>
<dbReference type="SUPFAM" id="SSF103473">
    <property type="entry name" value="MFS general substrate transporter"/>
    <property type="match status" value="1"/>
</dbReference>
<evidence type="ECO:0000259" key="5">
    <source>
        <dbReference type="PROSITE" id="PS50850"/>
    </source>
</evidence>
<dbReference type="KEGG" id="sbf:JCM31447_28300"/>
<feature type="transmembrane region" description="Helical" evidence="4">
    <location>
        <begin position="232"/>
        <end position="257"/>
    </location>
</feature>
<evidence type="ECO:0000256" key="4">
    <source>
        <dbReference type="SAM" id="Phobius"/>
    </source>
</evidence>
<evidence type="ECO:0000313" key="6">
    <source>
        <dbReference type="EMBL" id="BBH54366.1"/>
    </source>
</evidence>
<evidence type="ECO:0000256" key="1">
    <source>
        <dbReference type="ARBA" id="ARBA00022692"/>
    </source>
</evidence>
<proteinExistence type="predicted"/>
<name>A0A4P2VLY7_FLUSA</name>
<dbReference type="Pfam" id="PF07690">
    <property type="entry name" value="MFS_1"/>
    <property type="match status" value="1"/>
</dbReference>
<keyword evidence="2 4" id="KW-1133">Transmembrane helix</keyword>
<feature type="transmembrane region" description="Helical" evidence="4">
    <location>
        <begin position="175"/>
        <end position="200"/>
    </location>
</feature>
<feature type="transmembrane region" description="Helical" evidence="4">
    <location>
        <begin position="51"/>
        <end position="70"/>
    </location>
</feature>
<sequence>MHKICRWNGFARFLEFILLYLPSFLSRYSIQLMIVALPWLMQARKASMNEISMNFAWFFTGSLVMTFLAAKVLSSLNIKSSLIISIIIVSLLSFASLLIIEPTNIAIIRFLQGGVLAFLRPLSKIWLMEFKAHNLSVQDLATRSSWSQILISVGTILGGWFGARLGMITGGMQELVTFSAILFLTPMLLFIVAFAIYFLAYNEKDKINPSSEKPGKASLTAGFKFFLRMPKLLLALILYLLSLTAFKVLIIAFPFQVRSLMPSFEQLKSLELILVMQPIAFLVGNWLLTQILKYFKTNYSIGIMFICISTTFIALLPWLTIYTSNLFISGFLICFGGGLLSGFIYPLLIYIIGDELNKCELNLKRHIILVTSLVADIGQFFGILLLSLSVFEIMPLHSLCVVLAFTVMAIIFFIITEQKKRLKELNYT</sequence>
<feature type="transmembrane region" description="Helical" evidence="4">
    <location>
        <begin position="327"/>
        <end position="353"/>
    </location>
</feature>
<evidence type="ECO:0000313" key="7">
    <source>
        <dbReference type="Proteomes" id="UP000291236"/>
    </source>
</evidence>
<feature type="transmembrane region" description="Helical" evidence="4">
    <location>
        <begin position="365"/>
        <end position="390"/>
    </location>
</feature>
<reference evidence="6 7" key="1">
    <citation type="submission" date="2018-12" db="EMBL/GenBank/DDBJ databases">
        <title>Rubrispira sanarue gen. nov., sp., nov., a member of the order Silvanigrellales, isolated from a brackish lake in Hamamatsu Japan.</title>
        <authorList>
            <person name="Maejima Y."/>
            <person name="Iino T."/>
            <person name="Muraguchi Y."/>
            <person name="Fukuda K."/>
            <person name="Nojiri H."/>
            <person name="Ohkuma M."/>
            <person name="Moriuchi R."/>
            <person name="Dohra H."/>
            <person name="Kimbara K."/>
            <person name="Shintani M."/>
        </authorList>
    </citation>
    <scope>NUCLEOTIDE SEQUENCE [LARGE SCALE GENOMIC DNA]</scope>
    <source>
        <strain evidence="6 7">RF1110005</strain>
    </source>
</reference>